<protein>
    <submittedName>
        <fullName evidence="3">Unannotated protein</fullName>
    </submittedName>
</protein>
<proteinExistence type="predicted"/>
<dbReference type="Pfam" id="PF11296">
    <property type="entry name" value="DUF3097_C"/>
    <property type="match status" value="1"/>
</dbReference>
<dbReference type="Pfam" id="PF22845">
    <property type="entry name" value="DUF3097_N"/>
    <property type="match status" value="1"/>
</dbReference>
<dbReference type="EMBL" id="CAFAAQ010000140">
    <property type="protein sequence ID" value="CAB4814797.1"/>
    <property type="molecule type" value="Genomic_DNA"/>
</dbReference>
<evidence type="ECO:0000259" key="1">
    <source>
        <dbReference type="Pfam" id="PF11296"/>
    </source>
</evidence>
<sequence>MDDDILADRSVGGVSGAKRLAQSYRQLPAVPDLMLVHRSTQLRGRLLKFTDQLVVIQDRSGGRHTFENHPGSFAHNGETVTLVRPGRGPAESEPATRRSAAGGVVAAEQVARVAQASRLWVEGDHDARFLERVWGDELRELGIVVEPMRGIDDLVAAVAAFAPRADARLAILVDHLVPGSKETRITQQIRDPNVLILGHPYVDIWQCVRPRSLGIDSWPEVPKGEEFKAGICKRLGWGSTTEGWKRVLSAVNTFADLEPELVGAVEQALDMLAPPLEDSP</sequence>
<feature type="domain" description="DUF3097" evidence="2">
    <location>
        <begin position="27"/>
        <end position="85"/>
    </location>
</feature>
<dbReference type="InterPro" id="IPR053883">
    <property type="entry name" value="DUF3097_N"/>
</dbReference>
<reference evidence="3" key="1">
    <citation type="submission" date="2020-05" db="EMBL/GenBank/DDBJ databases">
        <authorList>
            <person name="Chiriac C."/>
            <person name="Salcher M."/>
            <person name="Ghai R."/>
            <person name="Kavagutti S V."/>
        </authorList>
    </citation>
    <scope>NUCLEOTIDE SEQUENCE</scope>
</reference>
<feature type="domain" description="DUF3097" evidence="1">
    <location>
        <begin position="117"/>
        <end position="272"/>
    </location>
</feature>
<dbReference type="AlphaFoldDB" id="A0A6J6ZBM0"/>
<gene>
    <name evidence="3" type="ORF">UFOPK3046_01378</name>
</gene>
<evidence type="ECO:0000313" key="3">
    <source>
        <dbReference type="EMBL" id="CAB4814797.1"/>
    </source>
</evidence>
<accession>A0A6J6ZBM0</accession>
<evidence type="ECO:0000259" key="2">
    <source>
        <dbReference type="Pfam" id="PF22845"/>
    </source>
</evidence>
<organism evidence="3">
    <name type="scientific">freshwater metagenome</name>
    <dbReference type="NCBI Taxonomy" id="449393"/>
    <lineage>
        <taxon>unclassified sequences</taxon>
        <taxon>metagenomes</taxon>
        <taxon>ecological metagenomes</taxon>
    </lineage>
</organism>
<dbReference type="InterPro" id="IPR021447">
    <property type="entry name" value="DUF3097_C"/>
</dbReference>
<name>A0A6J6ZBM0_9ZZZZ</name>